<dbReference type="NCBIfam" id="NF009201">
    <property type="entry name" value="PRK12549.1"/>
    <property type="match status" value="1"/>
</dbReference>
<dbReference type="PANTHER" id="PTHR21089">
    <property type="entry name" value="SHIKIMATE DEHYDROGENASE"/>
    <property type="match status" value="1"/>
</dbReference>
<dbReference type="InterPro" id="IPR022893">
    <property type="entry name" value="Shikimate_DH_fam"/>
</dbReference>
<keyword evidence="2" id="KW-0057">Aromatic amino acid biosynthesis</keyword>
<evidence type="ECO:0000256" key="1">
    <source>
        <dbReference type="ARBA" id="ARBA00004871"/>
    </source>
</evidence>
<reference evidence="5" key="1">
    <citation type="journal article" date="2019" name="Int. J. Syst. Evol. Microbiol.">
        <title>The Global Catalogue of Microorganisms (GCM) 10K type strain sequencing project: providing services to taxonomists for standard genome sequencing and annotation.</title>
        <authorList>
            <consortium name="The Broad Institute Genomics Platform"/>
            <consortium name="The Broad Institute Genome Sequencing Center for Infectious Disease"/>
            <person name="Wu L."/>
            <person name="Ma J."/>
        </authorList>
    </citation>
    <scope>NUCLEOTIDE SEQUENCE [LARGE SCALE GENOMIC DNA]</scope>
    <source>
        <strain evidence="5">JCM 18541</strain>
    </source>
</reference>
<keyword evidence="2" id="KW-0028">Amino-acid biosynthesis</keyword>
<comment type="caution">
    <text evidence="4">The sequence shown here is derived from an EMBL/GenBank/DDBJ whole genome shotgun (WGS) entry which is preliminary data.</text>
</comment>
<dbReference type="InterPro" id="IPR013708">
    <property type="entry name" value="Shikimate_DH-bd_N"/>
</dbReference>
<evidence type="ECO:0000313" key="5">
    <source>
        <dbReference type="Proteomes" id="UP001500187"/>
    </source>
</evidence>
<comment type="pathway">
    <text evidence="1">Metabolic intermediate biosynthesis; chorismate biosynthesis; chorismate from D-erythrose 4-phosphate and phosphoenolpyruvate: step 4/7.</text>
</comment>
<keyword evidence="5" id="KW-1185">Reference proteome</keyword>
<dbReference type="InterPro" id="IPR036291">
    <property type="entry name" value="NAD(P)-bd_dom_sf"/>
</dbReference>
<dbReference type="SUPFAM" id="SSF53223">
    <property type="entry name" value="Aminoacid dehydrogenase-like, N-terminal domain"/>
    <property type="match status" value="1"/>
</dbReference>
<dbReference type="PANTHER" id="PTHR21089:SF1">
    <property type="entry name" value="BIFUNCTIONAL 3-DEHYDROQUINATE DEHYDRATASE_SHIKIMATE DEHYDROGENASE, CHLOROPLASTIC"/>
    <property type="match status" value="1"/>
</dbReference>
<dbReference type="EMBL" id="BAABKP010000001">
    <property type="protein sequence ID" value="GAA4789809.1"/>
    <property type="molecule type" value="Genomic_DNA"/>
</dbReference>
<dbReference type="CDD" id="cd01065">
    <property type="entry name" value="NAD_bind_Shikimate_DH"/>
    <property type="match status" value="1"/>
</dbReference>
<dbReference type="Pfam" id="PF08501">
    <property type="entry name" value="Shikimate_dh_N"/>
    <property type="match status" value="1"/>
</dbReference>
<feature type="domain" description="Shikimate dehydrogenase substrate binding N-terminal" evidence="3">
    <location>
        <begin position="12"/>
        <end position="104"/>
    </location>
</feature>
<evidence type="ECO:0000259" key="3">
    <source>
        <dbReference type="Pfam" id="PF08501"/>
    </source>
</evidence>
<proteinExistence type="predicted"/>
<accession>A0ABP9B3F0</accession>
<gene>
    <name evidence="4" type="ORF">GCM10023352_04720</name>
</gene>
<sequence length="301" mass="32024">MSRIDESFLVGLLGSGINASLTPPMHEMAADQLGIRYLYRPLDIDALGPHQRAFTADDCGTLLSYGLALGYNAFNITYPCKQLIMQHLDQVSEHALQLGAVNTVVIEDGATVGYNTDYSGFSFAVDSGLALAPEDLDTVLQLGAGGAGSATAYALLSRGVKTLFLFDISVQQAQARASTLQDLFPSQKVVALEPKQLASALASSRGLVNATPIGMHHHPGAPIDLSLLRADLWVADVIYLPQDTPLITAARALGARTLPGGLMAVGQAVDAFTLITGQRPDVPELHRFFLQETGNELPHSF</sequence>
<evidence type="ECO:0000256" key="2">
    <source>
        <dbReference type="ARBA" id="ARBA00023141"/>
    </source>
</evidence>
<dbReference type="InterPro" id="IPR046346">
    <property type="entry name" value="Aminoacid_DH-like_N_sf"/>
</dbReference>
<evidence type="ECO:0000313" key="4">
    <source>
        <dbReference type="EMBL" id="GAA4789809.1"/>
    </source>
</evidence>
<dbReference type="RefSeq" id="WP_345444275.1">
    <property type="nucleotide sequence ID" value="NZ_BAABKP010000001.1"/>
</dbReference>
<organism evidence="4 5">
    <name type="scientific">Rothia endophytica</name>
    <dbReference type="NCBI Taxonomy" id="1324766"/>
    <lineage>
        <taxon>Bacteria</taxon>
        <taxon>Bacillati</taxon>
        <taxon>Actinomycetota</taxon>
        <taxon>Actinomycetes</taxon>
        <taxon>Micrococcales</taxon>
        <taxon>Micrococcaceae</taxon>
        <taxon>Rothia</taxon>
    </lineage>
</organism>
<dbReference type="Gene3D" id="3.40.50.10860">
    <property type="entry name" value="Leucine Dehydrogenase, chain A, domain 1"/>
    <property type="match status" value="1"/>
</dbReference>
<dbReference type="Proteomes" id="UP001500187">
    <property type="component" value="Unassembled WGS sequence"/>
</dbReference>
<dbReference type="Gene3D" id="3.40.50.720">
    <property type="entry name" value="NAD(P)-binding Rossmann-like Domain"/>
    <property type="match status" value="1"/>
</dbReference>
<protein>
    <submittedName>
        <fullName evidence="4">Shikimate dehydrogenase</fullName>
    </submittedName>
</protein>
<name>A0ABP9B3F0_9MICC</name>
<dbReference type="SUPFAM" id="SSF51735">
    <property type="entry name" value="NAD(P)-binding Rossmann-fold domains"/>
    <property type="match status" value="1"/>
</dbReference>